<dbReference type="EMBL" id="ML977654">
    <property type="protein sequence ID" value="KAF1994637.1"/>
    <property type="molecule type" value="Genomic_DNA"/>
</dbReference>
<evidence type="ECO:0000256" key="1">
    <source>
        <dbReference type="SAM" id="MobiDB-lite"/>
    </source>
</evidence>
<keyword evidence="2" id="KW-1133">Transmembrane helix</keyword>
<dbReference type="Proteomes" id="UP000799779">
    <property type="component" value="Unassembled WGS sequence"/>
</dbReference>
<reference evidence="3" key="1">
    <citation type="journal article" date="2020" name="Stud. Mycol.">
        <title>101 Dothideomycetes genomes: a test case for predicting lifestyles and emergence of pathogens.</title>
        <authorList>
            <person name="Haridas S."/>
            <person name="Albert R."/>
            <person name="Binder M."/>
            <person name="Bloem J."/>
            <person name="Labutti K."/>
            <person name="Salamov A."/>
            <person name="Andreopoulos B."/>
            <person name="Baker S."/>
            <person name="Barry K."/>
            <person name="Bills G."/>
            <person name="Bluhm B."/>
            <person name="Cannon C."/>
            <person name="Castanera R."/>
            <person name="Culley D."/>
            <person name="Daum C."/>
            <person name="Ezra D."/>
            <person name="Gonzalez J."/>
            <person name="Henrissat B."/>
            <person name="Kuo A."/>
            <person name="Liang C."/>
            <person name="Lipzen A."/>
            <person name="Lutzoni F."/>
            <person name="Magnuson J."/>
            <person name="Mondo S."/>
            <person name="Nolan M."/>
            <person name="Ohm R."/>
            <person name="Pangilinan J."/>
            <person name="Park H.-J."/>
            <person name="Ramirez L."/>
            <person name="Alfaro M."/>
            <person name="Sun H."/>
            <person name="Tritt A."/>
            <person name="Yoshinaga Y."/>
            <person name="Zwiers L.-H."/>
            <person name="Turgeon B."/>
            <person name="Goodwin S."/>
            <person name="Spatafora J."/>
            <person name="Crous P."/>
            <person name="Grigoriev I."/>
        </authorList>
    </citation>
    <scope>NUCLEOTIDE SEQUENCE</scope>
    <source>
        <strain evidence="3">CBS 123094</strain>
    </source>
</reference>
<organism evidence="3 4">
    <name type="scientific">Amniculicola lignicola CBS 123094</name>
    <dbReference type="NCBI Taxonomy" id="1392246"/>
    <lineage>
        <taxon>Eukaryota</taxon>
        <taxon>Fungi</taxon>
        <taxon>Dikarya</taxon>
        <taxon>Ascomycota</taxon>
        <taxon>Pezizomycotina</taxon>
        <taxon>Dothideomycetes</taxon>
        <taxon>Pleosporomycetidae</taxon>
        <taxon>Pleosporales</taxon>
        <taxon>Amniculicolaceae</taxon>
        <taxon>Amniculicola</taxon>
    </lineage>
</organism>
<accession>A0A6A5W0D0</accession>
<feature type="compositionally biased region" description="Acidic residues" evidence="1">
    <location>
        <begin position="194"/>
        <end position="205"/>
    </location>
</feature>
<protein>
    <submittedName>
        <fullName evidence="3">Uncharacterized protein</fullName>
    </submittedName>
</protein>
<evidence type="ECO:0000256" key="2">
    <source>
        <dbReference type="SAM" id="Phobius"/>
    </source>
</evidence>
<feature type="region of interest" description="Disordered" evidence="1">
    <location>
        <begin position="165"/>
        <end position="232"/>
    </location>
</feature>
<name>A0A6A5W0D0_9PLEO</name>
<gene>
    <name evidence="3" type="ORF">P154DRAFT_624547</name>
</gene>
<keyword evidence="2" id="KW-0472">Membrane</keyword>
<feature type="compositionally biased region" description="Basic and acidic residues" evidence="1">
    <location>
        <begin position="166"/>
        <end position="178"/>
    </location>
</feature>
<sequence>MSSALCTTTMPPAPLPDSSSDTISNFDIKKYIAIPHDSRSLDLDEERGFWGEYIGEEEENYERLKHVTEGCAALISIILGIAGALMVIRGAGIYFLSTTMPIPSPSAGIEMHFCFGLQPTSGIGPRTWEYISPADISSCDTSTMTMFSNPSEALKMYPGDAIIDAKNQDKHNDDDGRQGKHKGAKFLDGGIVDNMDDQDVGDDLAEEGKLRMPRPGSMHAGFGGPWKGRQRT</sequence>
<evidence type="ECO:0000313" key="4">
    <source>
        <dbReference type="Proteomes" id="UP000799779"/>
    </source>
</evidence>
<dbReference type="AlphaFoldDB" id="A0A6A5W0D0"/>
<keyword evidence="4" id="KW-1185">Reference proteome</keyword>
<proteinExistence type="predicted"/>
<keyword evidence="2" id="KW-0812">Transmembrane</keyword>
<feature type="transmembrane region" description="Helical" evidence="2">
    <location>
        <begin position="71"/>
        <end position="96"/>
    </location>
</feature>
<evidence type="ECO:0000313" key="3">
    <source>
        <dbReference type="EMBL" id="KAF1994637.1"/>
    </source>
</evidence>